<evidence type="ECO:0000256" key="5">
    <source>
        <dbReference type="ARBA" id="ARBA00022833"/>
    </source>
</evidence>
<evidence type="ECO:0000313" key="10">
    <source>
        <dbReference type="Proteomes" id="UP000540506"/>
    </source>
</evidence>
<dbReference type="Gene3D" id="1.10.1370.10">
    <property type="entry name" value="Neurolysin, domain 3"/>
    <property type="match status" value="1"/>
</dbReference>
<keyword evidence="5 7" id="KW-0862">Zinc</keyword>
<dbReference type="Gene3D" id="3.40.390.10">
    <property type="entry name" value="Collagenase (Catalytic Domain)"/>
    <property type="match status" value="1"/>
</dbReference>
<dbReference type="GO" id="GO:0046872">
    <property type="term" value="F:metal ion binding"/>
    <property type="evidence" value="ECO:0007669"/>
    <property type="project" value="UniProtKB-UniRule"/>
</dbReference>
<dbReference type="AlphaFoldDB" id="A0A7W7R5C4"/>
<dbReference type="Pfam" id="PF01432">
    <property type="entry name" value="Peptidase_M3"/>
    <property type="match status" value="1"/>
</dbReference>
<dbReference type="GO" id="GO:0006508">
    <property type="term" value="P:proteolysis"/>
    <property type="evidence" value="ECO:0007669"/>
    <property type="project" value="UniProtKB-KW"/>
</dbReference>
<comment type="cofactor">
    <cofactor evidence="7">
        <name>Zn(2+)</name>
        <dbReference type="ChEBI" id="CHEBI:29105"/>
    </cofactor>
    <text evidence="7">Binds 1 zinc ion.</text>
</comment>
<evidence type="ECO:0000256" key="1">
    <source>
        <dbReference type="ARBA" id="ARBA00006040"/>
    </source>
</evidence>
<dbReference type="EC" id="3.4.15.5" evidence="9"/>
<dbReference type="GO" id="GO:0004180">
    <property type="term" value="F:carboxypeptidase activity"/>
    <property type="evidence" value="ECO:0007669"/>
    <property type="project" value="UniProtKB-KW"/>
</dbReference>
<evidence type="ECO:0000256" key="4">
    <source>
        <dbReference type="ARBA" id="ARBA00022801"/>
    </source>
</evidence>
<dbReference type="InterPro" id="IPR045090">
    <property type="entry name" value="Pept_M3A_M3B"/>
</dbReference>
<keyword evidence="4 7" id="KW-0378">Hydrolase</keyword>
<dbReference type="Gene3D" id="1.10.1370.40">
    <property type="match status" value="1"/>
</dbReference>
<keyword evidence="9" id="KW-0121">Carboxypeptidase</keyword>
<evidence type="ECO:0000313" key="9">
    <source>
        <dbReference type="EMBL" id="MBB4925717.1"/>
    </source>
</evidence>
<name>A0A7W7R5C4_KITKI</name>
<dbReference type="RefSeq" id="WP_184938132.1">
    <property type="nucleotide sequence ID" value="NZ_JACHJV010000001.1"/>
</dbReference>
<proteinExistence type="inferred from homology"/>
<keyword evidence="2 7" id="KW-0645">Protease</keyword>
<feature type="domain" description="Peptidase M3A/M3B catalytic" evidence="8">
    <location>
        <begin position="229"/>
        <end position="672"/>
    </location>
</feature>
<dbReference type="CDD" id="cd06456">
    <property type="entry name" value="M3A_DCP"/>
    <property type="match status" value="1"/>
</dbReference>
<dbReference type="SUPFAM" id="SSF55486">
    <property type="entry name" value="Metalloproteases ('zincins'), catalytic domain"/>
    <property type="match status" value="1"/>
</dbReference>
<reference evidence="9 10" key="1">
    <citation type="submission" date="2020-08" db="EMBL/GenBank/DDBJ databases">
        <title>Sequencing the genomes of 1000 actinobacteria strains.</title>
        <authorList>
            <person name="Klenk H.-P."/>
        </authorList>
    </citation>
    <scope>NUCLEOTIDE SEQUENCE [LARGE SCALE GENOMIC DNA]</scope>
    <source>
        <strain evidence="9 10">DSM 41654</strain>
    </source>
</reference>
<evidence type="ECO:0000256" key="2">
    <source>
        <dbReference type="ARBA" id="ARBA00022670"/>
    </source>
</evidence>
<dbReference type="PANTHER" id="PTHR43660">
    <property type="entry name" value="DIPEPTIDYL CARBOXYPEPTIDASE"/>
    <property type="match status" value="1"/>
</dbReference>
<dbReference type="InterPro" id="IPR001567">
    <property type="entry name" value="Pept_M3A_M3B_dom"/>
</dbReference>
<evidence type="ECO:0000259" key="8">
    <source>
        <dbReference type="Pfam" id="PF01432"/>
    </source>
</evidence>
<sequence>MTDNPFFAPSPLPYGLPPFAEIRAEHYRPALEAGMAEQLTEIARIAAKPEPATFENTVVALERTGVLLRRVLAVFENHAATDTNPLVQELDAEFKLKLAAHRDAVHLDRALFARVDAVHAERAGLDLDAESLRLVERHHSRFVRAGAQLAEDDQRRLRELNAELAAATAEFGQNLHAANAAGALVLEHVEELAGCSEEAIAAAADNAWALGYEGKYVLSLLNFTEQPALAQLTNREVRRRLLAASADRALATNGPVAARMAALRAERAALFGHPSHAAYVVADETAGSVAAVTELLERLVPPAVANAEQELARLRAAAEADGVTDFGPHDLPFYAERVRLAEYDLDSAALRPYYELERVLRDGVFHAAGLVYGLTFTERTDLVGYHPDTRVFEVFEQDGRPLGLFLADFFARPSKRGGAWMSELVMQNGLFDQQPVVYNNLNLTKPAPGRPVLLSDDEVRTLFHEFGHALHGLFSAVRYPLLASTQVPRDFVEFPSQVNEMWANWPEVRANYARHHESGDPLPAELVDRLAEARQFGEGLRTVSYLAATLLDWAWHTLPAGELVEDAAAFEAEALERAGLALPAVPPRYRSAYFSHLFVHGYSAGYYAYIWSEVLDADTVEWFRGNGRPIRESGEVFRRELLCRGNTVPALAAFRAVVGREPDTAPLLARRGLTG</sequence>
<accession>A0A7W7R5C4</accession>
<keyword evidence="3 7" id="KW-0479">Metal-binding</keyword>
<comment type="similarity">
    <text evidence="1 7">Belongs to the peptidase M3 family.</text>
</comment>
<dbReference type="FunFam" id="3.40.390.10:FF:000009">
    <property type="entry name" value="Oligopeptidase A"/>
    <property type="match status" value="1"/>
</dbReference>
<evidence type="ECO:0000256" key="6">
    <source>
        <dbReference type="ARBA" id="ARBA00023049"/>
    </source>
</evidence>
<evidence type="ECO:0000256" key="3">
    <source>
        <dbReference type="ARBA" id="ARBA00022723"/>
    </source>
</evidence>
<dbReference type="Proteomes" id="UP000540506">
    <property type="component" value="Unassembled WGS sequence"/>
</dbReference>
<dbReference type="PANTHER" id="PTHR43660:SF1">
    <property type="entry name" value="DIPEPTIDYL CARBOXYPEPTIDASE"/>
    <property type="match status" value="1"/>
</dbReference>
<dbReference type="GO" id="GO:0004222">
    <property type="term" value="F:metalloendopeptidase activity"/>
    <property type="evidence" value="ECO:0007669"/>
    <property type="project" value="InterPro"/>
</dbReference>
<evidence type="ECO:0000256" key="7">
    <source>
        <dbReference type="RuleBase" id="RU003435"/>
    </source>
</evidence>
<dbReference type="InterPro" id="IPR024079">
    <property type="entry name" value="MetalloPept_cat_dom_sf"/>
</dbReference>
<organism evidence="9 10">
    <name type="scientific">Kitasatospora kifunensis</name>
    <name type="common">Streptomyces kifunensis</name>
    <dbReference type="NCBI Taxonomy" id="58351"/>
    <lineage>
        <taxon>Bacteria</taxon>
        <taxon>Bacillati</taxon>
        <taxon>Actinomycetota</taxon>
        <taxon>Actinomycetes</taxon>
        <taxon>Kitasatosporales</taxon>
        <taxon>Streptomycetaceae</taxon>
        <taxon>Kitasatospora</taxon>
    </lineage>
</organism>
<dbReference type="GO" id="GO:0008241">
    <property type="term" value="F:peptidyl-dipeptidase activity"/>
    <property type="evidence" value="ECO:0007669"/>
    <property type="project" value="UniProtKB-EC"/>
</dbReference>
<dbReference type="InterPro" id="IPR034005">
    <property type="entry name" value="M3A_DCP"/>
</dbReference>
<dbReference type="GO" id="GO:0005829">
    <property type="term" value="C:cytosol"/>
    <property type="evidence" value="ECO:0007669"/>
    <property type="project" value="TreeGrafter"/>
</dbReference>
<gene>
    <name evidence="9" type="ORF">FHR34_004710</name>
</gene>
<protein>
    <submittedName>
        <fullName evidence="9">Peptidyl-dipeptidase Dcp</fullName>
        <ecNumber evidence="9">3.4.15.5</ecNumber>
    </submittedName>
</protein>
<dbReference type="InterPro" id="IPR024077">
    <property type="entry name" value="Neurolysin/TOP_dom2"/>
</dbReference>
<keyword evidence="6 7" id="KW-0482">Metalloprotease</keyword>
<keyword evidence="10" id="KW-1185">Reference proteome</keyword>
<comment type="caution">
    <text evidence="9">The sequence shown here is derived from an EMBL/GenBank/DDBJ whole genome shotgun (WGS) entry which is preliminary data.</text>
</comment>
<dbReference type="EMBL" id="JACHJV010000001">
    <property type="protein sequence ID" value="MBB4925717.1"/>
    <property type="molecule type" value="Genomic_DNA"/>
</dbReference>